<name>A0ACB9SCD5_9MYRT</name>
<comment type="caution">
    <text evidence="1">The sequence shown here is derived from an EMBL/GenBank/DDBJ whole genome shotgun (WGS) entry which is preliminary data.</text>
</comment>
<dbReference type="EMBL" id="CM042880">
    <property type="protein sequence ID" value="KAI4388427.1"/>
    <property type="molecule type" value="Genomic_DNA"/>
</dbReference>
<reference evidence="2" key="1">
    <citation type="journal article" date="2023" name="Front. Plant Sci.">
        <title>Chromosomal-level genome assembly of Melastoma candidum provides insights into trichome evolution.</title>
        <authorList>
            <person name="Zhong Y."/>
            <person name="Wu W."/>
            <person name="Sun C."/>
            <person name="Zou P."/>
            <person name="Liu Y."/>
            <person name="Dai S."/>
            <person name="Zhou R."/>
        </authorList>
    </citation>
    <scope>NUCLEOTIDE SEQUENCE [LARGE SCALE GENOMIC DNA]</scope>
</reference>
<accession>A0ACB9SCD5</accession>
<dbReference type="Proteomes" id="UP001057402">
    <property type="component" value="Chromosome 1"/>
</dbReference>
<gene>
    <name evidence="1" type="ORF">MLD38_000753</name>
</gene>
<protein>
    <submittedName>
        <fullName evidence="1">Uncharacterized protein</fullName>
    </submittedName>
</protein>
<proteinExistence type="predicted"/>
<evidence type="ECO:0000313" key="1">
    <source>
        <dbReference type="EMBL" id="KAI4388427.1"/>
    </source>
</evidence>
<organism evidence="1 2">
    <name type="scientific">Melastoma candidum</name>
    <dbReference type="NCBI Taxonomy" id="119954"/>
    <lineage>
        <taxon>Eukaryota</taxon>
        <taxon>Viridiplantae</taxon>
        <taxon>Streptophyta</taxon>
        <taxon>Embryophyta</taxon>
        <taxon>Tracheophyta</taxon>
        <taxon>Spermatophyta</taxon>
        <taxon>Magnoliopsida</taxon>
        <taxon>eudicotyledons</taxon>
        <taxon>Gunneridae</taxon>
        <taxon>Pentapetalae</taxon>
        <taxon>rosids</taxon>
        <taxon>malvids</taxon>
        <taxon>Myrtales</taxon>
        <taxon>Melastomataceae</taxon>
        <taxon>Melastomatoideae</taxon>
        <taxon>Melastomateae</taxon>
        <taxon>Melastoma</taxon>
    </lineage>
</organism>
<keyword evidence="2" id="KW-1185">Reference proteome</keyword>
<evidence type="ECO:0000313" key="2">
    <source>
        <dbReference type="Proteomes" id="UP001057402"/>
    </source>
</evidence>
<sequence length="123" mass="14063">MTLQLGLFIYVDMFEVGSPIPFIWGLKPIPGRQPLRIKSVEIILHFTIFIDDSAEEQRNSATELEKRFSKEKRLRTSLSEPYEKPRPLKPLFGLSSTALMHPCCFPTCPYSSASISSWNSIEK</sequence>